<sequence length="331" mass="33253">MQQLSVPVATMGERVLGIDVGGTKIASGLVDPAGRTEQLHRVRVEGRGEQALAQVVAVARGYLERHPVAAVGVAVPGGVDPVSRTVVAAPNLGWTGLDLAGLLRAELGCAVTVENDGNAAAWAEHRFGAGAGSATTVLVTVGTGLGCGLVLGGRLHTGDRGLGGELGHLLLVPDGRACVCGSRGCWEQYASGSALAAEARDRGWSAAPFTAEDVLDAAAADPVAAEVVDRVASRLAHGLTVLGACFDAGRILLGGGLGTDPRFLGRVRAGLERIAPPSAVRTPVVVEAAALGVAAGVIGAADLAAAGFDRNVDTVRADGVPCHISSSRKQS</sequence>
<comment type="similarity">
    <text evidence="1">Belongs to the ROK (NagC/XylR) family.</text>
</comment>
<dbReference type="InterPro" id="IPR043129">
    <property type="entry name" value="ATPase_NBD"/>
</dbReference>
<reference evidence="3" key="1">
    <citation type="journal article" date="2019" name="Int. J. Syst. Evol. Microbiol.">
        <title>The Global Catalogue of Microorganisms (GCM) 10K type strain sequencing project: providing services to taxonomists for standard genome sequencing and annotation.</title>
        <authorList>
            <consortium name="The Broad Institute Genomics Platform"/>
            <consortium name="The Broad Institute Genome Sequencing Center for Infectious Disease"/>
            <person name="Wu L."/>
            <person name="Ma J."/>
        </authorList>
    </citation>
    <scope>NUCLEOTIDE SEQUENCE [LARGE SCALE GENOMIC DNA]</scope>
    <source>
        <strain evidence="3">JCM 17906</strain>
    </source>
</reference>
<dbReference type="PROSITE" id="PS01125">
    <property type="entry name" value="ROK"/>
    <property type="match status" value="1"/>
</dbReference>
<dbReference type="EMBL" id="BAABGT010000009">
    <property type="protein sequence ID" value="GAA4537105.1"/>
    <property type="molecule type" value="Genomic_DNA"/>
</dbReference>
<dbReference type="PANTHER" id="PTHR18964">
    <property type="entry name" value="ROK (REPRESSOR, ORF, KINASE) FAMILY"/>
    <property type="match status" value="1"/>
</dbReference>
<dbReference type="InterPro" id="IPR000600">
    <property type="entry name" value="ROK"/>
</dbReference>
<evidence type="ECO:0000256" key="1">
    <source>
        <dbReference type="ARBA" id="ARBA00006479"/>
    </source>
</evidence>
<dbReference type="SUPFAM" id="SSF53067">
    <property type="entry name" value="Actin-like ATPase domain"/>
    <property type="match status" value="1"/>
</dbReference>
<gene>
    <name evidence="2" type="ORF">GCM10023175_05050</name>
</gene>
<name>A0ABP8RG19_9PSEU</name>
<dbReference type="InterPro" id="IPR049874">
    <property type="entry name" value="ROK_cs"/>
</dbReference>
<accession>A0ABP8RG19</accession>
<protein>
    <recommendedName>
        <fullName evidence="4">Glucokinase</fullName>
    </recommendedName>
</protein>
<evidence type="ECO:0000313" key="3">
    <source>
        <dbReference type="Proteomes" id="UP001501598"/>
    </source>
</evidence>
<keyword evidence="3" id="KW-1185">Reference proteome</keyword>
<proteinExistence type="inferred from homology"/>
<organism evidence="2 3">
    <name type="scientific">Pseudonocardia xishanensis</name>
    <dbReference type="NCBI Taxonomy" id="630995"/>
    <lineage>
        <taxon>Bacteria</taxon>
        <taxon>Bacillati</taxon>
        <taxon>Actinomycetota</taxon>
        <taxon>Actinomycetes</taxon>
        <taxon>Pseudonocardiales</taxon>
        <taxon>Pseudonocardiaceae</taxon>
        <taxon>Pseudonocardia</taxon>
    </lineage>
</organism>
<evidence type="ECO:0000313" key="2">
    <source>
        <dbReference type="EMBL" id="GAA4537105.1"/>
    </source>
</evidence>
<dbReference type="Proteomes" id="UP001501598">
    <property type="component" value="Unassembled WGS sequence"/>
</dbReference>
<comment type="caution">
    <text evidence="2">The sequence shown here is derived from an EMBL/GenBank/DDBJ whole genome shotgun (WGS) entry which is preliminary data.</text>
</comment>
<dbReference type="Pfam" id="PF00480">
    <property type="entry name" value="ROK"/>
    <property type="match status" value="1"/>
</dbReference>
<dbReference type="PANTHER" id="PTHR18964:SF149">
    <property type="entry name" value="BIFUNCTIONAL UDP-N-ACETYLGLUCOSAMINE 2-EPIMERASE_N-ACETYLMANNOSAMINE KINASE"/>
    <property type="match status" value="1"/>
</dbReference>
<dbReference type="Gene3D" id="3.30.420.40">
    <property type="match status" value="2"/>
</dbReference>
<evidence type="ECO:0008006" key="4">
    <source>
        <dbReference type="Google" id="ProtNLM"/>
    </source>
</evidence>